<evidence type="ECO:0000256" key="2">
    <source>
        <dbReference type="SAM" id="MobiDB-lite"/>
    </source>
</evidence>
<gene>
    <name evidence="3" type="ORF">DFR48_102281</name>
</gene>
<evidence type="ECO:0000256" key="1">
    <source>
        <dbReference type="SAM" id="Coils"/>
    </source>
</evidence>
<dbReference type="EMBL" id="QPIX01000002">
    <property type="protein sequence ID" value="RCW27795.1"/>
    <property type="molecule type" value="Genomic_DNA"/>
</dbReference>
<evidence type="ECO:0000313" key="4">
    <source>
        <dbReference type="Proteomes" id="UP000252582"/>
    </source>
</evidence>
<feature type="compositionally biased region" description="Acidic residues" evidence="2">
    <location>
        <begin position="139"/>
        <end position="148"/>
    </location>
</feature>
<feature type="coiled-coil region" evidence="1">
    <location>
        <begin position="68"/>
        <end position="98"/>
    </location>
</feature>
<sequence length="172" mass="19207">MNTEEKQPQTSAATLSERELFEEWAAREISFFDELGRHQHTTYGAELVTPSNETIIIDFLLDGCDDPADCMQAAEDELENALELLRLARKSFEALREERIVMPEEPDQTGGDAYEAWELAANAAEANPRYHPASHATEDEADFLEDGETPAPLSEPDFVDMTSEDEANIRGA</sequence>
<dbReference type="Proteomes" id="UP000252582">
    <property type="component" value="Unassembled WGS sequence"/>
</dbReference>
<keyword evidence="1" id="KW-0175">Coiled coil</keyword>
<dbReference type="AlphaFoldDB" id="A0A6I7HRG0"/>
<protein>
    <submittedName>
        <fullName evidence="3">Uncharacterized protein</fullName>
    </submittedName>
</protein>
<organism evidence="3 4">
    <name type="scientific">Ciceribacter lividus</name>
    <dbReference type="NCBI Taxonomy" id="1197950"/>
    <lineage>
        <taxon>Bacteria</taxon>
        <taxon>Pseudomonadati</taxon>
        <taxon>Pseudomonadota</taxon>
        <taxon>Alphaproteobacteria</taxon>
        <taxon>Hyphomicrobiales</taxon>
        <taxon>Rhizobiaceae</taxon>
        <taxon>Ciceribacter</taxon>
    </lineage>
</organism>
<dbReference type="RefSeq" id="WP_114362132.1">
    <property type="nucleotide sequence ID" value="NZ_QPIX01000002.1"/>
</dbReference>
<name>A0A6I7HRG0_9HYPH</name>
<keyword evidence="4" id="KW-1185">Reference proteome</keyword>
<proteinExistence type="predicted"/>
<comment type="caution">
    <text evidence="3">The sequence shown here is derived from an EMBL/GenBank/DDBJ whole genome shotgun (WGS) entry which is preliminary data.</text>
</comment>
<accession>A0A6I7HRG0</accession>
<reference evidence="3 4" key="1">
    <citation type="submission" date="2018-07" db="EMBL/GenBank/DDBJ databases">
        <title>Genomic Encyclopedia of Type Strains, Phase IV (KMG-IV): sequencing the most valuable type-strain genomes for metagenomic binning, comparative biology and taxonomic classification.</title>
        <authorList>
            <person name="Goeker M."/>
        </authorList>
    </citation>
    <scope>NUCLEOTIDE SEQUENCE [LARGE SCALE GENOMIC DNA]</scope>
    <source>
        <strain evidence="3 4">DSM 25528</strain>
    </source>
</reference>
<feature type="region of interest" description="Disordered" evidence="2">
    <location>
        <begin position="126"/>
        <end position="172"/>
    </location>
</feature>
<evidence type="ECO:0000313" key="3">
    <source>
        <dbReference type="EMBL" id="RCW27795.1"/>
    </source>
</evidence>